<reference evidence="1 2" key="1">
    <citation type="submission" date="2024-02" db="EMBL/GenBank/DDBJ databases">
        <title>de novo genome assembly of Solanum bulbocastanum strain 11H21.</title>
        <authorList>
            <person name="Hosaka A.J."/>
        </authorList>
    </citation>
    <scope>NUCLEOTIDE SEQUENCE [LARGE SCALE GENOMIC DNA]</scope>
    <source>
        <tissue evidence="1">Young leaves</tissue>
    </source>
</reference>
<name>A0AAN8TI06_SOLBU</name>
<keyword evidence="2" id="KW-1185">Reference proteome</keyword>
<sequence>MPFFRVFATKILFSSASAERRKKEKDCF</sequence>
<protein>
    <submittedName>
        <fullName evidence="1">Uncharacterized protein</fullName>
    </submittedName>
</protein>
<comment type="caution">
    <text evidence="1">The sequence shown here is derived from an EMBL/GenBank/DDBJ whole genome shotgun (WGS) entry which is preliminary data.</text>
</comment>
<proteinExistence type="predicted"/>
<dbReference type="EMBL" id="JBANQN010000006">
    <property type="protein sequence ID" value="KAK6787039.1"/>
    <property type="molecule type" value="Genomic_DNA"/>
</dbReference>
<dbReference type="AlphaFoldDB" id="A0AAN8TI06"/>
<accession>A0AAN8TI06</accession>
<evidence type="ECO:0000313" key="1">
    <source>
        <dbReference type="EMBL" id="KAK6787039.1"/>
    </source>
</evidence>
<gene>
    <name evidence="1" type="ORF">RDI58_015564</name>
</gene>
<evidence type="ECO:0000313" key="2">
    <source>
        <dbReference type="Proteomes" id="UP001371456"/>
    </source>
</evidence>
<organism evidence="1 2">
    <name type="scientific">Solanum bulbocastanum</name>
    <name type="common">Wild potato</name>
    <dbReference type="NCBI Taxonomy" id="147425"/>
    <lineage>
        <taxon>Eukaryota</taxon>
        <taxon>Viridiplantae</taxon>
        <taxon>Streptophyta</taxon>
        <taxon>Embryophyta</taxon>
        <taxon>Tracheophyta</taxon>
        <taxon>Spermatophyta</taxon>
        <taxon>Magnoliopsida</taxon>
        <taxon>eudicotyledons</taxon>
        <taxon>Gunneridae</taxon>
        <taxon>Pentapetalae</taxon>
        <taxon>asterids</taxon>
        <taxon>lamiids</taxon>
        <taxon>Solanales</taxon>
        <taxon>Solanaceae</taxon>
        <taxon>Solanoideae</taxon>
        <taxon>Solaneae</taxon>
        <taxon>Solanum</taxon>
    </lineage>
</organism>
<dbReference type="Proteomes" id="UP001371456">
    <property type="component" value="Unassembled WGS sequence"/>
</dbReference>